<dbReference type="RefSeq" id="WP_151921627.1">
    <property type="nucleotide sequence ID" value="NZ_CP072216.1"/>
</dbReference>
<dbReference type="EMBL" id="WDEH01000094">
    <property type="protein sequence ID" value="KAB6128670.1"/>
    <property type="molecule type" value="Genomic_DNA"/>
</dbReference>
<proteinExistence type="predicted"/>
<name>A0A6A2RSR6_9BACE</name>
<gene>
    <name evidence="1" type="ORF">GA424_26350</name>
</gene>
<protein>
    <submittedName>
        <fullName evidence="1">Uncharacterized protein</fullName>
    </submittedName>
</protein>
<dbReference type="AlphaFoldDB" id="A0A6A2RSR6"/>
<dbReference type="Proteomes" id="UP000487596">
    <property type="component" value="Unassembled WGS sequence"/>
</dbReference>
<sequence>MEGWIVLGLILIVIAYFFGRIGFAVEEDKERSEYAKTNDAIDKAIDAEDNKTRNLLIKTLMNIGCQSEENKETGRIRFIYQGECFSIDAENESPFITIWDTYWARISLANLEINKLKDAINETNISMRPTIFYSIEKEESEVCLHCKYVMPFIIEIPDINNYLQANLNNFFIAHECLKVEFKNLDEKEVLQNAKGRTVVKGFNLK</sequence>
<accession>A0A6A2RSR6</accession>
<evidence type="ECO:0000313" key="1">
    <source>
        <dbReference type="EMBL" id="KAB6128670.1"/>
    </source>
</evidence>
<reference evidence="1 2" key="1">
    <citation type="journal article" date="2019" name="Nat. Med.">
        <title>A library of human gut bacterial isolates paired with longitudinal multiomics data enables mechanistic microbiome research.</title>
        <authorList>
            <person name="Poyet M."/>
            <person name="Groussin M."/>
            <person name="Gibbons S.M."/>
            <person name="Avila-Pacheco J."/>
            <person name="Jiang X."/>
            <person name="Kearney S.M."/>
            <person name="Perrotta A.R."/>
            <person name="Berdy B."/>
            <person name="Zhao S."/>
            <person name="Lieberman T.D."/>
            <person name="Swanson P.K."/>
            <person name="Smith M."/>
            <person name="Roesemann S."/>
            <person name="Alexander J.E."/>
            <person name="Rich S.A."/>
            <person name="Livny J."/>
            <person name="Vlamakis H."/>
            <person name="Clish C."/>
            <person name="Bullock K."/>
            <person name="Deik A."/>
            <person name="Scott J."/>
            <person name="Pierce K.A."/>
            <person name="Xavier R.J."/>
            <person name="Alm E.J."/>
        </authorList>
    </citation>
    <scope>NUCLEOTIDE SEQUENCE [LARGE SCALE GENOMIC DNA]</scope>
    <source>
        <strain evidence="1 2">BIOML-A62</strain>
    </source>
</reference>
<evidence type="ECO:0000313" key="2">
    <source>
        <dbReference type="Proteomes" id="UP000487596"/>
    </source>
</evidence>
<dbReference type="GeneID" id="69482774"/>
<comment type="caution">
    <text evidence="1">The sequence shown here is derived from an EMBL/GenBank/DDBJ whole genome shotgun (WGS) entry which is preliminary data.</text>
</comment>
<organism evidence="1 2">
    <name type="scientific">Bacteroides xylanisolvens</name>
    <dbReference type="NCBI Taxonomy" id="371601"/>
    <lineage>
        <taxon>Bacteria</taxon>
        <taxon>Pseudomonadati</taxon>
        <taxon>Bacteroidota</taxon>
        <taxon>Bacteroidia</taxon>
        <taxon>Bacteroidales</taxon>
        <taxon>Bacteroidaceae</taxon>
        <taxon>Bacteroides</taxon>
    </lineage>
</organism>